<organism evidence="2 3">
    <name type="scientific">Halobaculum saliterrae</name>
    <dbReference type="NCBI Taxonomy" id="2073113"/>
    <lineage>
        <taxon>Archaea</taxon>
        <taxon>Methanobacteriati</taxon>
        <taxon>Methanobacteriota</taxon>
        <taxon>Stenosarchaea group</taxon>
        <taxon>Halobacteria</taxon>
        <taxon>Halobacteriales</taxon>
        <taxon>Haloferacaceae</taxon>
        <taxon>Halobaculum</taxon>
    </lineage>
</organism>
<name>A0A6B0T2X4_9EURY</name>
<proteinExistence type="predicted"/>
<feature type="transmembrane region" description="Helical" evidence="1">
    <location>
        <begin position="87"/>
        <end position="115"/>
    </location>
</feature>
<dbReference type="EMBL" id="WUUS01000010">
    <property type="protein sequence ID" value="MXR42650.1"/>
    <property type="molecule type" value="Genomic_DNA"/>
</dbReference>
<dbReference type="OrthoDB" id="313434at2157"/>
<keyword evidence="3" id="KW-1185">Reference proteome</keyword>
<comment type="caution">
    <text evidence="2">The sequence shown here is derived from an EMBL/GenBank/DDBJ whole genome shotgun (WGS) entry which is preliminary data.</text>
</comment>
<dbReference type="PANTHER" id="PTHR39165:SF1">
    <property type="entry name" value="DUF456 DOMAIN-CONTAINING PROTEIN"/>
    <property type="match status" value="1"/>
</dbReference>
<keyword evidence="1" id="KW-0812">Transmembrane</keyword>
<gene>
    <name evidence="2" type="ORF">GRX01_15055</name>
</gene>
<dbReference type="Proteomes" id="UP000437065">
    <property type="component" value="Unassembled WGS sequence"/>
</dbReference>
<keyword evidence="1" id="KW-1133">Transmembrane helix</keyword>
<sequence length="163" mass="15918">MVDLITAAAVLVLVAGVVGSVVPLVPAGPLSATGVLVYYFLAPPSAPALGVGWVVVFVLVGLIAFAVEHLGGAFASKAGGAETTTMVVAGVASLALFFVLGPLGIVVGTALAVLGAELYAGKEPVAAARAAGYTLAGMLASSVAQLALTLSVLVGFVAVVFVR</sequence>
<evidence type="ECO:0000256" key="1">
    <source>
        <dbReference type="SAM" id="Phobius"/>
    </source>
</evidence>
<accession>A0A6B0T2X4</accession>
<dbReference type="RefSeq" id="WP_159669325.1">
    <property type="nucleotide sequence ID" value="NZ_WUUS01000010.1"/>
</dbReference>
<dbReference type="Pfam" id="PF04306">
    <property type="entry name" value="DUF456"/>
    <property type="match status" value="1"/>
</dbReference>
<feature type="transmembrane region" description="Helical" evidence="1">
    <location>
        <begin position="51"/>
        <end position="75"/>
    </location>
</feature>
<feature type="transmembrane region" description="Helical" evidence="1">
    <location>
        <begin position="135"/>
        <end position="162"/>
    </location>
</feature>
<protein>
    <submittedName>
        <fullName evidence="2">DUF456 family protein</fullName>
    </submittedName>
</protein>
<dbReference type="PANTHER" id="PTHR39165">
    <property type="entry name" value="IG HYPOTHETICAL 17883"/>
    <property type="match status" value="1"/>
</dbReference>
<keyword evidence="1" id="KW-0472">Membrane</keyword>
<evidence type="ECO:0000313" key="3">
    <source>
        <dbReference type="Proteomes" id="UP000437065"/>
    </source>
</evidence>
<dbReference type="InterPro" id="IPR007403">
    <property type="entry name" value="DUF456"/>
</dbReference>
<dbReference type="AlphaFoldDB" id="A0A6B0T2X4"/>
<reference evidence="2 3" key="1">
    <citation type="submission" date="2019-12" db="EMBL/GenBank/DDBJ databases">
        <title>Isolation and characterization of three novel carbon monoxide-oxidizing members of Halobacteria from salione crusts and soils.</title>
        <authorList>
            <person name="Myers M.R."/>
            <person name="King G.M."/>
        </authorList>
    </citation>
    <scope>NUCLEOTIDE SEQUENCE [LARGE SCALE GENOMIC DNA]</scope>
    <source>
        <strain evidence="2 3">WSA2</strain>
    </source>
</reference>
<evidence type="ECO:0000313" key="2">
    <source>
        <dbReference type="EMBL" id="MXR42650.1"/>
    </source>
</evidence>